<dbReference type="PANTHER" id="PTHR42695:SF5">
    <property type="entry name" value="GLUTAMINE AMIDOTRANSFERASE YLR126C-RELATED"/>
    <property type="match status" value="1"/>
</dbReference>
<dbReference type="EMBL" id="SNXW01000007">
    <property type="protein sequence ID" value="TDP81656.1"/>
    <property type="molecule type" value="Genomic_DNA"/>
</dbReference>
<organism evidence="2 3">
    <name type="scientific">Aquabacterium commune</name>
    <dbReference type="NCBI Taxonomy" id="70586"/>
    <lineage>
        <taxon>Bacteria</taxon>
        <taxon>Pseudomonadati</taxon>
        <taxon>Pseudomonadota</taxon>
        <taxon>Betaproteobacteria</taxon>
        <taxon>Burkholderiales</taxon>
        <taxon>Aquabacterium</taxon>
    </lineage>
</organism>
<comment type="caution">
    <text evidence="2">The sequence shown here is derived from an EMBL/GenBank/DDBJ whole genome shotgun (WGS) entry which is preliminary data.</text>
</comment>
<dbReference type="NCBIfam" id="NF005458">
    <property type="entry name" value="PRK07053.1"/>
    <property type="match status" value="1"/>
</dbReference>
<name>A0A4R6R7V3_9BURK</name>
<dbReference type="InterPro" id="IPR029062">
    <property type="entry name" value="Class_I_gatase-like"/>
</dbReference>
<evidence type="ECO:0000259" key="1">
    <source>
        <dbReference type="Pfam" id="PF00117"/>
    </source>
</evidence>
<gene>
    <name evidence="2" type="ORF">EV672_10787</name>
</gene>
<dbReference type="Pfam" id="PF00117">
    <property type="entry name" value="GATase"/>
    <property type="match status" value="1"/>
</dbReference>
<dbReference type="RefSeq" id="WP_133609784.1">
    <property type="nucleotide sequence ID" value="NZ_SNXW01000007.1"/>
</dbReference>
<dbReference type="Gene3D" id="3.40.50.880">
    <property type="match status" value="1"/>
</dbReference>
<dbReference type="CDD" id="cd01741">
    <property type="entry name" value="GATase1_1"/>
    <property type="match status" value="1"/>
</dbReference>
<dbReference type="Proteomes" id="UP000294593">
    <property type="component" value="Unassembled WGS sequence"/>
</dbReference>
<feature type="domain" description="Glutamine amidotransferase" evidence="1">
    <location>
        <begin position="45"/>
        <end position="182"/>
    </location>
</feature>
<keyword evidence="3" id="KW-1185">Reference proteome</keyword>
<proteinExistence type="predicted"/>
<reference evidence="2 3" key="1">
    <citation type="submission" date="2019-03" db="EMBL/GenBank/DDBJ databases">
        <title>Genomic Encyclopedia of Type Strains, Phase IV (KMG-IV): sequencing the most valuable type-strain genomes for metagenomic binning, comparative biology and taxonomic classification.</title>
        <authorList>
            <person name="Goeker M."/>
        </authorList>
    </citation>
    <scope>NUCLEOTIDE SEQUENCE [LARGE SCALE GENOMIC DNA]</scope>
    <source>
        <strain evidence="2 3">DSM 11901</strain>
    </source>
</reference>
<dbReference type="SUPFAM" id="SSF52317">
    <property type="entry name" value="Class I glutamine amidotransferase-like"/>
    <property type="match status" value="1"/>
</dbReference>
<evidence type="ECO:0000313" key="2">
    <source>
        <dbReference type="EMBL" id="TDP81656.1"/>
    </source>
</evidence>
<dbReference type="InterPro" id="IPR044992">
    <property type="entry name" value="ChyE-like"/>
</dbReference>
<protein>
    <submittedName>
        <fullName evidence="2">GMP synthase (Glutamine-hydrolysing)</fullName>
    </submittedName>
</protein>
<dbReference type="InterPro" id="IPR017926">
    <property type="entry name" value="GATASE"/>
</dbReference>
<dbReference type="PANTHER" id="PTHR42695">
    <property type="entry name" value="GLUTAMINE AMIDOTRANSFERASE YLR126C-RELATED"/>
    <property type="match status" value="1"/>
</dbReference>
<sequence>MPTPRHAVVVQHLAFEDLGSFAPVLRGLGWTWSCLQAGVDDLAPAREAELLVVLGGPIGVYETDTYPFLNDELALLRERLAAQRPTLGICLGAQLMAAALGARVHPGGTKEIGWSALQLTPQGEASCLRHLAGVPVLHWHGDTFTLPDGSTHLASSAVYPHQAFAVGTHALGLQCHVEAQGADFERWLIGHACELASTGLDVPALRAAAHHHAPALEAAAACVLRDWLGALP</sequence>
<dbReference type="AlphaFoldDB" id="A0A4R6R7V3"/>
<dbReference type="PROSITE" id="PS51273">
    <property type="entry name" value="GATASE_TYPE_1"/>
    <property type="match status" value="1"/>
</dbReference>
<dbReference type="GO" id="GO:0005829">
    <property type="term" value="C:cytosol"/>
    <property type="evidence" value="ECO:0007669"/>
    <property type="project" value="TreeGrafter"/>
</dbReference>
<accession>A0A4R6R7V3</accession>
<dbReference type="OrthoDB" id="9813383at2"/>
<evidence type="ECO:0000313" key="3">
    <source>
        <dbReference type="Proteomes" id="UP000294593"/>
    </source>
</evidence>